<dbReference type="GeneID" id="105116510"/>
<keyword evidence="2" id="KW-1185">Reference proteome</keyword>
<dbReference type="RefSeq" id="XP_011012209.1">
    <property type="nucleotide sequence ID" value="XM_011013907.1"/>
</dbReference>
<protein>
    <submittedName>
        <fullName evidence="3">UPF0481 protein At3g47200-like</fullName>
    </submittedName>
</protein>
<accession>A0AAJ6XBB9</accession>
<feature type="non-terminal residue" evidence="3">
    <location>
        <position position="1"/>
    </location>
</feature>
<dbReference type="KEGG" id="peu:105116510"/>
<reference evidence="3" key="1">
    <citation type="submission" date="2025-08" db="UniProtKB">
        <authorList>
            <consortium name="RefSeq"/>
        </authorList>
    </citation>
    <scope>IDENTIFICATION</scope>
</reference>
<dbReference type="AlphaFoldDB" id="A0AAJ6XBB9"/>
<keyword evidence="1" id="KW-0472">Membrane</keyword>
<dbReference type="PANTHER" id="PTHR31170:SF9">
    <property type="entry name" value="PROTEIN, PUTATIVE (DUF247)-RELATED"/>
    <property type="match status" value="1"/>
</dbReference>
<dbReference type="InterPro" id="IPR004158">
    <property type="entry name" value="DUF247_pln"/>
</dbReference>
<proteinExistence type="predicted"/>
<evidence type="ECO:0000313" key="2">
    <source>
        <dbReference type="Proteomes" id="UP000694918"/>
    </source>
</evidence>
<dbReference type="Proteomes" id="UP000694918">
    <property type="component" value="Unplaced"/>
</dbReference>
<evidence type="ECO:0000313" key="3">
    <source>
        <dbReference type="RefSeq" id="XP_011012209.1"/>
    </source>
</evidence>
<dbReference type="PANTHER" id="PTHR31170">
    <property type="entry name" value="BNAC04G53230D PROTEIN"/>
    <property type="match status" value="1"/>
</dbReference>
<keyword evidence="1" id="KW-0812">Transmembrane</keyword>
<gene>
    <name evidence="3" type="primary">LOC105116510</name>
</gene>
<evidence type="ECO:0000256" key="1">
    <source>
        <dbReference type="SAM" id="Phobius"/>
    </source>
</evidence>
<dbReference type="Pfam" id="PF03140">
    <property type="entry name" value="DUF247"/>
    <property type="match status" value="1"/>
</dbReference>
<organism evidence="2 3">
    <name type="scientific">Populus euphratica</name>
    <name type="common">Euphrates poplar</name>
    <dbReference type="NCBI Taxonomy" id="75702"/>
    <lineage>
        <taxon>Eukaryota</taxon>
        <taxon>Viridiplantae</taxon>
        <taxon>Streptophyta</taxon>
        <taxon>Embryophyta</taxon>
        <taxon>Tracheophyta</taxon>
        <taxon>Spermatophyta</taxon>
        <taxon>Magnoliopsida</taxon>
        <taxon>eudicotyledons</taxon>
        <taxon>Gunneridae</taxon>
        <taxon>Pentapetalae</taxon>
        <taxon>rosids</taxon>
        <taxon>fabids</taxon>
        <taxon>Malpighiales</taxon>
        <taxon>Salicaceae</taxon>
        <taxon>Saliceae</taxon>
        <taxon>Populus</taxon>
    </lineage>
</organism>
<name>A0AAJ6XBB9_POPEU</name>
<feature type="transmembrane region" description="Helical" evidence="1">
    <location>
        <begin position="428"/>
        <end position="448"/>
    </location>
</feature>
<sequence>NPYNAENFVEQDIVQNIYNTEKLIQRVEIEKLYSDLDLEAGAEDRKVKNLNDEKCIYRVPDALRKSNEAIYTPQEVSIGPIHHYKKKLQPMKAEKGRYLREFRSRVVGKTKEQQMNFMVKIWNTIKEDEEKIRRCYEDGAHEVVEKNQFVEMVLFDAVFILEYLLRNKDIEKYEDDSLLRRKGARFRIRRDFLLLENQLPFFILEKLYYHLLQDSEGNYTSFRDLASEYLTRYNERTYKPSDNKEILHFTDLVRSSLSVKHPDSRIDEPIGKFYSATKLHEAAINFKELRNECLLDVRFSSTKGELRMPRLLIDVNTEHLFGNVIALEQCHYRGEEYICHYIKLLDTLVAKPKDVDLLIKNKIIDTDRDGASVKNLIDKLSAETSEEYSIYYNLYKQLDQHYRDSWLKNSAYFREVYFGNLWRSTATVSAAVLLLFTFVQTICAVVALR</sequence>
<keyword evidence="1" id="KW-1133">Transmembrane helix</keyword>